<evidence type="ECO:0000313" key="1">
    <source>
        <dbReference type="EMBL" id="MFC6726753.1"/>
    </source>
</evidence>
<evidence type="ECO:0000313" key="2">
    <source>
        <dbReference type="Proteomes" id="UP001596328"/>
    </source>
</evidence>
<proteinExistence type="predicted"/>
<reference evidence="1 2" key="1">
    <citation type="journal article" date="2019" name="Int. J. Syst. Evol. Microbiol.">
        <title>The Global Catalogue of Microorganisms (GCM) 10K type strain sequencing project: providing services to taxonomists for standard genome sequencing and annotation.</title>
        <authorList>
            <consortium name="The Broad Institute Genomics Platform"/>
            <consortium name="The Broad Institute Genome Sequencing Center for Infectious Disease"/>
            <person name="Wu L."/>
            <person name="Ma J."/>
        </authorList>
    </citation>
    <scope>NUCLEOTIDE SEQUENCE [LARGE SCALE GENOMIC DNA]</scope>
    <source>
        <strain evidence="1 2">NBRC 111368</strain>
    </source>
</reference>
<comment type="caution">
    <text evidence="1">The sequence shown here is derived from an EMBL/GenBank/DDBJ whole genome shotgun (WGS) entry which is preliminary data.</text>
</comment>
<organism evidence="1 2">
    <name type="scientific">Halobium palmae</name>
    <dbReference type="NCBI Taxonomy" id="1776492"/>
    <lineage>
        <taxon>Archaea</taxon>
        <taxon>Methanobacteriati</taxon>
        <taxon>Methanobacteriota</taxon>
        <taxon>Stenosarchaea group</taxon>
        <taxon>Halobacteria</taxon>
        <taxon>Halobacteriales</taxon>
        <taxon>Haloferacaceae</taxon>
        <taxon>Halobium</taxon>
    </lineage>
</organism>
<dbReference type="EMBL" id="JBHSWU010001364">
    <property type="protein sequence ID" value="MFC6726753.1"/>
    <property type="molecule type" value="Genomic_DNA"/>
</dbReference>
<keyword evidence="2" id="KW-1185">Reference proteome</keyword>
<dbReference type="Pfam" id="PF13527">
    <property type="entry name" value="Acetyltransf_9"/>
    <property type="match status" value="1"/>
</dbReference>
<keyword evidence="1" id="KW-0012">Acyltransferase</keyword>
<feature type="non-terminal residue" evidence="1">
    <location>
        <position position="89"/>
    </location>
</feature>
<dbReference type="EC" id="2.3.1.-" evidence="1"/>
<gene>
    <name evidence="1" type="ORF">ACFQE1_20740</name>
</gene>
<dbReference type="Proteomes" id="UP001596328">
    <property type="component" value="Unassembled WGS sequence"/>
</dbReference>
<keyword evidence="1" id="KW-0808">Transferase</keyword>
<dbReference type="Gene3D" id="3.40.630.30">
    <property type="match status" value="1"/>
</dbReference>
<dbReference type="InterPro" id="IPR016181">
    <property type="entry name" value="Acyl_CoA_acyltransferase"/>
</dbReference>
<protein>
    <submittedName>
        <fullName evidence="1">GNAT family N-acetyltransferase</fullName>
        <ecNumber evidence="1">2.3.1.-</ecNumber>
    </submittedName>
</protein>
<dbReference type="AlphaFoldDB" id="A0ABD5S6H1"/>
<sequence>MTEQRREGRTDRYSVRGYEPGDREAFLTLYADVFGKERDATWFDWRYDGPYVSQVAMTVAERAGELVGALPFIGFRLRAGGDTVLALQP</sequence>
<name>A0ABD5S6H1_9EURY</name>
<dbReference type="SUPFAM" id="SSF55729">
    <property type="entry name" value="Acyl-CoA N-acyltransferases (Nat)"/>
    <property type="match status" value="1"/>
</dbReference>
<dbReference type="GO" id="GO:0016746">
    <property type="term" value="F:acyltransferase activity"/>
    <property type="evidence" value="ECO:0007669"/>
    <property type="project" value="UniProtKB-KW"/>
</dbReference>
<accession>A0ABD5S6H1</accession>